<organism evidence="1 2">
    <name type="scientific">Vibrio algarum</name>
    <dbReference type="NCBI Taxonomy" id="3020714"/>
    <lineage>
        <taxon>Bacteria</taxon>
        <taxon>Pseudomonadati</taxon>
        <taxon>Pseudomonadota</taxon>
        <taxon>Gammaproteobacteria</taxon>
        <taxon>Vibrionales</taxon>
        <taxon>Vibrionaceae</taxon>
        <taxon>Vibrio</taxon>
    </lineage>
</organism>
<proteinExistence type="predicted"/>
<accession>A0ABT4YSX3</accession>
<comment type="caution">
    <text evidence="1">The sequence shown here is derived from an EMBL/GenBank/DDBJ whole genome shotgun (WGS) entry which is preliminary data.</text>
</comment>
<dbReference type="RefSeq" id="WP_272137384.1">
    <property type="nucleotide sequence ID" value="NZ_JAQLOI010000001.1"/>
</dbReference>
<dbReference type="InterPro" id="IPR012902">
    <property type="entry name" value="N_methyl_site"/>
</dbReference>
<name>A0ABT4YSX3_9VIBR</name>
<dbReference type="Proteomes" id="UP001210678">
    <property type="component" value="Unassembled WGS sequence"/>
</dbReference>
<evidence type="ECO:0000313" key="2">
    <source>
        <dbReference type="Proteomes" id="UP001210678"/>
    </source>
</evidence>
<gene>
    <name evidence="1" type="ORF">PGX00_13790</name>
</gene>
<dbReference type="EMBL" id="JAQLOI010000001">
    <property type="protein sequence ID" value="MDB1124662.1"/>
    <property type="molecule type" value="Genomic_DNA"/>
</dbReference>
<evidence type="ECO:0000313" key="1">
    <source>
        <dbReference type="EMBL" id="MDB1124662.1"/>
    </source>
</evidence>
<reference evidence="1 2" key="1">
    <citation type="submission" date="2023-01" db="EMBL/GenBank/DDBJ databases">
        <title>Vibrio sp. KJ40-1 sp.nov, isolated from marine algae.</title>
        <authorList>
            <person name="Butt M."/>
            <person name="Kim J.M.J."/>
            <person name="Jeon C.O.C."/>
        </authorList>
    </citation>
    <scope>NUCLEOTIDE SEQUENCE [LARGE SCALE GENOMIC DNA]</scope>
    <source>
        <strain evidence="1 2">KJ40-1</strain>
    </source>
</reference>
<dbReference type="Pfam" id="PF07963">
    <property type="entry name" value="N_methyl"/>
    <property type="match status" value="1"/>
</dbReference>
<protein>
    <submittedName>
        <fullName evidence="1">Prepilin-type N-terminal cleavage/methylation domain-containing protein</fullName>
    </submittedName>
</protein>
<sequence length="186" mass="21162">MLVQQKSINRTNEVGFTLVEVLVASALTALLLTALTSFTISSTSAAQKEIRSILLRNTVSDSLRFIQDDLRRASSVISTESELRYVYQDGGEHRFTVIKADYREHKLKYCLDKIAKPLINSTCHKFYSMFDNDQVRLVSFTVKEGRFNQLKNNNKTTNRVLYELSVTAVLRELDEPFSLSVSIASR</sequence>
<keyword evidence="2" id="KW-1185">Reference proteome</keyword>